<keyword evidence="9" id="KW-1040">Host Golgi apparatus</keyword>
<keyword evidence="7" id="KW-1032">Host cell membrane</keyword>
<dbReference type="GO" id="GO:0044156">
    <property type="term" value="C:host cell junction"/>
    <property type="evidence" value="ECO:0007669"/>
    <property type="project" value="UniProtKB-SubCell"/>
</dbReference>
<feature type="transmembrane region" description="Helical" evidence="17">
    <location>
        <begin position="6"/>
        <end position="24"/>
    </location>
</feature>
<evidence type="ECO:0000256" key="7">
    <source>
        <dbReference type="ARBA" id="ARBA00022511"/>
    </source>
</evidence>
<dbReference type="Pfam" id="PF01688">
    <property type="entry name" value="Herpes_gI"/>
    <property type="match status" value="1"/>
</dbReference>
<evidence type="ECO:0000256" key="16">
    <source>
        <dbReference type="ARBA" id="ARBA00025134"/>
    </source>
</evidence>
<name>G9CUK4_9ALPH</name>
<keyword evidence="14 17" id="KW-0472">Membrane</keyword>
<evidence type="ECO:0000313" key="19">
    <source>
        <dbReference type="Proteomes" id="UP000108473"/>
    </source>
</evidence>
<evidence type="ECO:0000256" key="5">
    <source>
        <dbReference type="ARBA" id="ARBA00005825"/>
    </source>
</evidence>
<evidence type="ECO:0000256" key="9">
    <source>
        <dbReference type="ARBA" id="ARBA00022812"/>
    </source>
</evidence>
<evidence type="ECO:0000256" key="15">
    <source>
        <dbReference type="ARBA" id="ARBA00023180"/>
    </source>
</evidence>
<dbReference type="GO" id="GO:0019031">
    <property type="term" value="C:viral envelope"/>
    <property type="evidence" value="ECO:0007669"/>
    <property type="project" value="UniProtKB-KW"/>
</dbReference>
<proteinExistence type="inferred from homology"/>
<dbReference type="EMBL" id="JF742597">
    <property type="protein sequence ID" value="AEV55069.1"/>
    <property type="molecule type" value="Genomic_DNA"/>
</dbReference>
<sequence length="369" mass="42032">MTLYSFFGTACVIAMYVLQLLFWIRLFRGIWSIVYTGTSVTLSTDQSALVAFCGLDKMVNVRGQLLFLGDQTRTSSYTGTTEILKWDEEYKCYSVLHATSYMDCPAIDATVFRGCRDAVVYAQPHGRVQPFPEKGTLLRIVEPRVSDTGSYYIRVSLAGRNMSDIFRMVVIIRSSKSWACNHSASSFQAHKCIRYVDRMAFENYLIGHVGNLLDSDSELHAIYNITPQSISTDINIVTTPFYDNSGTIYSPTVFNLFNNNSHVDAMNSTGMWNTVLKYTLPRLIYFSTMIVLCIIALAIYLVCERCRSPHRRIYIGEPRSDEAPLITSAVNESFQYDYNVKETPSDVIEKELMEKLKKKVELLEREECV</sequence>
<protein>
    <recommendedName>
        <fullName evidence="6">Envelope glycoprotein I</fullName>
    </recommendedName>
</protein>
<accession>G9CUK4</accession>
<keyword evidence="8 17" id="KW-0812">Transmembrane</keyword>
<evidence type="ECO:0000256" key="14">
    <source>
        <dbReference type="ARBA" id="ARBA00023136"/>
    </source>
</evidence>
<evidence type="ECO:0000313" key="18">
    <source>
        <dbReference type="EMBL" id="AEV55069.1"/>
    </source>
</evidence>
<keyword evidence="15" id="KW-0325">Glycoprotein</keyword>
<dbReference type="GO" id="GO:0043657">
    <property type="term" value="C:host cell"/>
    <property type="evidence" value="ECO:0007669"/>
    <property type="project" value="InterPro"/>
</dbReference>
<dbReference type="GO" id="GO:0055036">
    <property type="term" value="C:virion membrane"/>
    <property type="evidence" value="ECO:0007669"/>
    <property type="project" value="UniProtKB-SubCell"/>
</dbReference>
<dbReference type="InterPro" id="IPR002874">
    <property type="entry name" value="Herpes_gI"/>
</dbReference>
<comment type="function">
    <text evidence="16">In epithelial cells, the heterodimer gE/gI is required for the cell-to-cell spread of the virus, by sorting nascent virions to cell junctions. Once the virus reaches the cell junctions, virus particles can spread to adjacent cells extremely rapidly through interactions with cellular receptors that accumulate at these junctions. Implicated in basolateral spread in polarized cells. In neuronal cells, gE/gI is essential for the anterograde spread of the infection throughout the host nervous system. Together with US9, the heterodimer gE/gI is involved in the sorting and transport of viral structural components toward axon tips.</text>
</comment>
<evidence type="ECO:0000256" key="6">
    <source>
        <dbReference type="ARBA" id="ARBA00013983"/>
    </source>
</evidence>
<organism evidence="18 19">
    <name type="scientific">Gallid herpesvirus 2 strain 814</name>
    <dbReference type="NCBI Taxonomy" id="1123959"/>
    <lineage>
        <taxon>Viruses</taxon>
        <taxon>Duplodnaviria</taxon>
        <taxon>Heunggongvirae</taxon>
        <taxon>Peploviricota</taxon>
        <taxon>Herviviricetes</taxon>
        <taxon>Herpesvirales</taxon>
        <taxon>Orthoherpesviridae</taxon>
        <taxon>Alphaherpesvirinae</taxon>
        <taxon>Mardivirus</taxon>
        <taxon>Mardivirus gallidalpha2</taxon>
        <taxon>Gallid alphaherpesvirus 2</taxon>
    </lineage>
</organism>
<dbReference type="Proteomes" id="UP000108473">
    <property type="component" value="Segment"/>
</dbReference>
<keyword evidence="11" id="KW-1043">Host membrane</keyword>
<comment type="similarity">
    <text evidence="5">Belongs to the alphaherpesvirinae glycoprotein I family.</text>
</comment>
<evidence type="ECO:0000256" key="2">
    <source>
        <dbReference type="ARBA" id="ARBA00004315"/>
    </source>
</evidence>
<comment type="subcellular location">
    <subcellularLocation>
        <location evidence="1">Host Golgi apparatus</location>
    </subcellularLocation>
    <subcellularLocation>
        <location evidence="2">Host cell junction</location>
    </subcellularLocation>
    <subcellularLocation>
        <location evidence="4">Host cell membrane</location>
        <topology evidence="4">Single-pass type I membrane protein</topology>
    </subcellularLocation>
    <subcellularLocation>
        <location evidence="3">Virion membrane</location>
        <topology evidence="3">Single-pass membrane protein</topology>
    </subcellularLocation>
</comment>
<evidence type="ECO:0000256" key="10">
    <source>
        <dbReference type="ARBA" id="ARBA00022844"/>
    </source>
</evidence>
<dbReference type="GO" id="GO:0044177">
    <property type="term" value="C:host cell Golgi apparatus"/>
    <property type="evidence" value="ECO:0007669"/>
    <property type="project" value="UniProtKB-SubCell"/>
</dbReference>
<gene>
    <name evidence="18" type="primary">US7</name>
</gene>
<evidence type="ECO:0000256" key="8">
    <source>
        <dbReference type="ARBA" id="ARBA00022692"/>
    </source>
</evidence>
<evidence type="ECO:0000256" key="13">
    <source>
        <dbReference type="ARBA" id="ARBA00023081"/>
    </source>
</evidence>
<evidence type="ECO:0000256" key="17">
    <source>
        <dbReference type="SAM" id="Phobius"/>
    </source>
</evidence>
<keyword evidence="17" id="KW-1133">Transmembrane helix</keyword>
<evidence type="ECO:0000256" key="3">
    <source>
        <dbReference type="ARBA" id="ARBA00004381"/>
    </source>
</evidence>
<evidence type="ECO:0000256" key="11">
    <source>
        <dbReference type="ARBA" id="ARBA00022870"/>
    </source>
</evidence>
<evidence type="ECO:0000256" key="4">
    <source>
        <dbReference type="ARBA" id="ARBA00004402"/>
    </source>
</evidence>
<keyword evidence="13" id="KW-1031">Host cell junction</keyword>
<evidence type="ECO:0000256" key="1">
    <source>
        <dbReference type="ARBA" id="ARBA00004136"/>
    </source>
</evidence>
<reference evidence="18 19" key="1">
    <citation type="journal article" date="2012" name="Arch. Virol.">
        <title>Comparative full-length sequence analysis of Marek's disease virus vaccine strain 814.</title>
        <authorList>
            <person name="Zhang F."/>
            <person name="Liu C.J."/>
            <person name="Zhang Y.P."/>
            <person name="Li Z.J."/>
            <person name="Liu A.L."/>
            <person name="Yan F.H."/>
            <person name="Cong F."/>
            <person name="Cheng Y."/>
        </authorList>
    </citation>
    <scope>NUCLEOTIDE SEQUENCE [LARGE SCALE GENOMIC DNA]</scope>
    <source>
        <strain evidence="18">814</strain>
    </source>
</reference>
<keyword evidence="12" id="KW-0261">Viral envelope protein</keyword>
<evidence type="ECO:0000256" key="12">
    <source>
        <dbReference type="ARBA" id="ARBA00022879"/>
    </source>
</evidence>
<keyword evidence="10" id="KW-0946">Virion</keyword>
<feature type="transmembrane region" description="Helical" evidence="17">
    <location>
        <begin position="283"/>
        <end position="302"/>
    </location>
</feature>